<name>A0A918P396_9NEIS</name>
<dbReference type="RefSeq" id="WP_189533224.1">
    <property type="nucleotide sequence ID" value="NZ_BMYX01000007.1"/>
</dbReference>
<protein>
    <recommendedName>
        <fullName evidence="1">VOC domain-containing protein</fullName>
    </recommendedName>
</protein>
<dbReference type="InterPro" id="IPR004360">
    <property type="entry name" value="Glyas_Fos-R_dOase_dom"/>
</dbReference>
<dbReference type="Pfam" id="PF00903">
    <property type="entry name" value="Glyoxalase"/>
    <property type="match status" value="1"/>
</dbReference>
<reference evidence="2" key="1">
    <citation type="journal article" date="2014" name="Int. J. Syst. Evol. Microbiol.">
        <title>Complete genome sequence of Corynebacterium casei LMG S-19264T (=DSM 44701T), isolated from a smear-ripened cheese.</title>
        <authorList>
            <consortium name="US DOE Joint Genome Institute (JGI-PGF)"/>
            <person name="Walter F."/>
            <person name="Albersmeier A."/>
            <person name="Kalinowski J."/>
            <person name="Ruckert C."/>
        </authorList>
    </citation>
    <scope>NUCLEOTIDE SEQUENCE</scope>
    <source>
        <strain evidence="2">KCTC 32182</strain>
    </source>
</reference>
<gene>
    <name evidence="2" type="ORF">GCM10011289_16770</name>
</gene>
<comment type="caution">
    <text evidence="2">The sequence shown here is derived from an EMBL/GenBank/DDBJ whole genome shotgun (WGS) entry which is preliminary data.</text>
</comment>
<evidence type="ECO:0000259" key="1">
    <source>
        <dbReference type="PROSITE" id="PS51819"/>
    </source>
</evidence>
<dbReference type="EMBL" id="BMYX01000007">
    <property type="protein sequence ID" value="GGY14063.1"/>
    <property type="molecule type" value="Genomic_DNA"/>
</dbReference>
<dbReference type="InterPro" id="IPR029068">
    <property type="entry name" value="Glyas_Bleomycin-R_OHBP_Dase"/>
</dbReference>
<dbReference type="Gene3D" id="3.10.180.10">
    <property type="entry name" value="2,3-Dihydroxybiphenyl 1,2-Dioxygenase, domain 1"/>
    <property type="match status" value="1"/>
</dbReference>
<dbReference type="PROSITE" id="PS51819">
    <property type="entry name" value="VOC"/>
    <property type="match status" value="1"/>
</dbReference>
<dbReference type="InterPro" id="IPR037523">
    <property type="entry name" value="VOC_core"/>
</dbReference>
<feature type="domain" description="VOC" evidence="1">
    <location>
        <begin position="2"/>
        <end position="120"/>
    </location>
</feature>
<evidence type="ECO:0000313" key="2">
    <source>
        <dbReference type="EMBL" id="GGY14063.1"/>
    </source>
</evidence>
<dbReference type="AlphaFoldDB" id="A0A918P396"/>
<reference evidence="2" key="2">
    <citation type="submission" date="2020-09" db="EMBL/GenBank/DDBJ databases">
        <authorList>
            <person name="Sun Q."/>
            <person name="Kim S."/>
        </authorList>
    </citation>
    <scope>NUCLEOTIDE SEQUENCE</scope>
    <source>
        <strain evidence="2">KCTC 32182</strain>
    </source>
</reference>
<sequence>MELSTARIFVRDIAEARSFYADILGLPLKADRCEEGFCVFTAGAAILVVQEVSNDAPEDELELVGRFTGLSFTVTDVPARHAELTARGAVFTVLPEAQPWGGVLATLCDPSGNELQIVQYPEA</sequence>
<accession>A0A918P396</accession>
<proteinExistence type="predicted"/>
<keyword evidence="3" id="KW-1185">Reference proteome</keyword>
<dbReference type="Proteomes" id="UP000645257">
    <property type="component" value="Unassembled WGS sequence"/>
</dbReference>
<organism evidence="2 3">
    <name type="scientific">Paludibacterium paludis</name>
    <dbReference type="NCBI Taxonomy" id="1225769"/>
    <lineage>
        <taxon>Bacteria</taxon>
        <taxon>Pseudomonadati</taxon>
        <taxon>Pseudomonadota</taxon>
        <taxon>Betaproteobacteria</taxon>
        <taxon>Neisseriales</taxon>
        <taxon>Chromobacteriaceae</taxon>
        <taxon>Paludibacterium</taxon>
    </lineage>
</organism>
<dbReference type="SUPFAM" id="SSF54593">
    <property type="entry name" value="Glyoxalase/Bleomycin resistance protein/Dihydroxybiphenyl dioxygenase"/>
    <property type="match status" value="1"/>
</dbReference>
<evidence type="ECO:0000313" key="3">
    <source>
        <dbReference type="Proteomes" id="UP000645257"/>
    </source>
</evidence>